<evidence type="ECO:0000313" key="1">
    <source>
        <dbReference type="EMBL" id="ANJ74659.1"/>
    </source>
</evidence>
<dbReference type="AlphaFoldDB" id="A0A192A2P3"/>
<protein>
    <submittedName>
        <fullName evidence="1">ArsR family transcriptional regulator</fullName>
    </submittedName>
</protein>
<gene>
    <name evidence="1" type="ORF">A9Y76_18910</name>
</gene>
<dbReference type="Gene3D" id="3.40.1440.10">
    <property type="entry name" value="GIY-YIG endonuclease"/>
    <property type="match status" value="1"/>
</dbReference>
<reference evidence="2" key="1">
    <citation type="submission" date="2016-06" db="EMBL/GenBank/DDBJ databases">
        <authorList>
            <person name="Xu Y."/>
            <person name="Nagy A."/>
            <person name="Yan X."/>
            <person name="Kim S.W."/>
            <person name="Haley B."/>
            <person name="Liu N.T."/>
            <person name="Nou X."/>
        </authorList>
    </citation>
    <scope>NUCLEOTIDE SEQUENCE [LARGE SCALE GENOMIC DNA]</scope>
    <source>
        <strain evidence="2">ATCC 49129</strain>
    </source>
</reference>
<keyword evidence="2" id="KW-1185">Reference proteome</keyword>
<proteinExistence type="predicted"/>
<dbReference type="Proteomes" id="UP000078572">
    <property type="component" value="Chromosome 2"/>
</dbReference>
<name>A0A192A2P3_9RALS</name>
<accession>A0A192A2P3</accession>
<dbReference type="InterPro" id="IPR035901">
    <property type="entry name" value="GIY-YIG_endonuc_sf"/>
</dbReference>
<dbReference type="GeneID" id="61528103"/>
<dbReference type="CDD" id="cd10451">
    <property type="entry name" value="GIY-YIG_LuxR_like"/>
    <property type="match status" value="1"/>
</dbReference>
<dbReference type="RefSeq" id="WP_064806692.1">
    <property type="nucleotide sequence ID" value="NZ_CP016023.1"/>
</dbReference>
<organism evidence="1 2">
    <name type="scientific">Ralstonia insidiosa</name>
    <dbReference type="NCBI Taxonomy" id="190721"/>
    <lineage>
        <taxon>Bacteria</taxon>
        <taxon>Pseudomonadati</taxon>
        <taxon>Pseudomonadota</taxon>
        <taxon>Betaproteobacteria</taxon>
        <taxon>Burkholderiales</taxon>
        <taxon>Burkholderiaceae</taxon>
        <taxon>Ralstonia</taxon>
    </lineage>
</organism>
<dbReference type="STRING" id="190721.ACS15_3998"/>
<evidence type="ECO:0000313" key="2">
    <source>
        <dbReference type="Proteomes" id="UP000078572"/>
    </source>
</evidence>
<sequence>MTDRRELKRQYLETRSRAGAGWGVYAIRNLITGRALVKGSTNAQGTLNRHQFELKHGTHANALLRKDWADHGESSFVFEVLDLVKHRDAPDFDAAHELETLVTLWRQEVPCQGVSGYENEERAA</sequence>
<dbReference type="OrthoDB" id="9134286at2"/>
<dbReference type="EMBL" id="CP016023">
    <property type="protein sequence ID" value="ANJ74659.1"/>
    <property type="molecule type" value="Genomic_DNA"/>
</dbReference>